<keyword evidence="2" id="KW-0784">Thiamine biosynthesis</keyword>
<feature type="compositionally biased region" description="Acidic residues" evidence="3">
    <location>
        <begin position="211"/>
        <end position="240"/>
    </location>
</feature>
<dbReference type="Proteomes" id="UP000094622">
    <property type="component" value="Unassembled WGS sequence"/>
</dbReference>
<gene>
    <name evidence="5" type="ORF">A6302_02633</name>
</gene>
<reference evidence="5 6" key="1">
    <citation type="submission" date="2016-07" db="EMBL/GenBank/DDBJ databases">
        <title>Draft Genome Sequence of Methylobrevis pamukkalensis PK2.</title>
        <authorList>
            <person name="Vasilenko O.V."/>
            <person name="Doronina N.V."/>
            <person name="Shmareva M.N."/>
            <person name="Tarlachkov S.V."/>
            <person name="Mustakhimov I."/>
            <person name="Trotsenko Y.A."/>
        </authorList>
    </citation>
    <scope>NUCLEOTIDE SEQUENCE [LARGE SCALE GENOMIC DNA]</scope>
    <source>
        <strain evidence="5 6">PK2</strain>
    </source>
</reference>
<dbReference type="PANTHER" id="PTHR20857">
    <property type="entry name" value="THIAMINE-PHOSPHATE PYROPHOSPHORYLASE"/>
    <property type="match status" value="1"/>
</dbReference>
<evidence type="ECO:0000256" key="1">
    <source>
        <dbReference type="ARBA" id="ARBA00004948"/>
    </source>
</evidence>
<comment type="pathway">
    <text evidence="1">Cofactor biosynthesis; thiamine diphosphate biosynthesis.</text>
</comment>
<evidence type="ECO:0000256" key="3">
    <source>
        <dbReference type="SAM" id="MobiDB-lite"/>
    </source>
</evidence>
<evidence type="ECO:0000256" key="2">
    <source>
        <dbReference type="ARBA" id="ARBA00022977"/>
    </source>
</evidence>
<dbReference type="RefSeq" id="WP_069307191.1">
    <property type="nucleotide sequence ID" value="NZ_MCRJ01000064.1"/>
</dbReference>
<dbReference type="InterPro" id="IPR013785">
    <property type="entry name" value="Aldolase_TIM"/>
</dbReference>
<accession>A0A1E3H2K9</accession>
<dbReference type="GO" id="GO:0004789">
    <property type="term" value="F:thiamine-phosphate diphosphorylase activity"/>
    <property type="evidence" value="ECO:0007669"/>
    <property type="project" value="TreeGrafter"/>
</dbReference>
<evidence type="ECO:0000259" key="4">
    <source>
        <dbReference type="Pfam" id="PF02581"/>
    </source>
</evidence>
<evidence type="ECO:0000313" key="5">
    <source>
        <dbReference type="EMBL" id="ODN70036.1"/>
    </source>
</evidence>
<dbReference type="GO" id="GO:0005737">
    <property type="term" value="C:cytoplasm"/>
    <property type="evidence" value="ECO:0007669"/>
    <property type="project" value="TreeGrafter"/>
</dbReference>
<dbReference type="EMBL" id="MCRJ01000064">
    <property type="protein sequence ID" value="ODN70036.1"/>
    <property type="molecule type" value="Genomic_DNA"/>
</dbReference>
<proteinExistence type="predicted"/>
<sequence length="247" mass="25731">MPRARLFLITPRSLDLEAFVPQLEAALDGGDVASLLIATEVSSEAALQRIAERLVPIAQSRDVAVMVRGDSRTAGRSKADGIHCDTGAADLASAIEAFHPKSIVGAAGLKSRDEAMAAGEAGADYLFFGMIDLPEEPAPHRKSIDFGRWWANVFEPPCVVLAGADLASVTAAAGTGAEFVALRDAVWTHPDGPAAAVKIANDLLEAAAVSQDDEDPDAGDQDDEDSDDGDLDGDLDDGDQHDEGKAG</sequence>
<dbReference type="AlphaFoldDB" id="A0A1E3H2K9"/>
<dbReference type="InterPro" id="IPR022998">
    <property type="entry name" value="ThiamineP_synth_TenI"/>
</dbReference>
<dbReference type="SUPFAM" id="SSF51391">
    <property type="entry name" value="Thiamin phosphate synthase"/>
    <property type="match status" value="1"/>
</dbReference>
<dbReference type="Gene3D" id="3.20.20.70">
    <property type="entry name" value="Aldolase class I"/>
    <property type="match status" value="1"/>
</dbReference>
<dbReference type="PATRIC" id="fig|1439726.3.peg.2775"/>
<keyword evidence="6" id="KW-1185">Reference proteome</keyword>
<protein>
    <submittedName>
        <fullName evidence="5">Thiamine-phosphate pyrophosphorylase</fullName>
    </submittedName>
</protein>
<dbReference type="PANTHER" id="PTHR20857:SF15">
    <property type="entry name" value="THIAMINE-PHOSPHATE SYNTHASE"/>
    <property type="match status" value="1"/>
</dbReference>
<dbReference type="CDD" id="cd00564">
    <property type="entry name" value="TMP_TenI"/>
    <property type="match status" value="1"/>
</dbReference>
<name>A0A1E3H2K9_9HYPH</name>
<feature type="domain" description="Thiamine phosphate synthase/TenI" evidence="4">
    <location>
        <begin position="6"/>
        <end position="185"/>
    </location>
</feature>
<evidence type="ECO:0000313" key="6">
    <source>
        <dbReference type="Proteomes" id="UP000094622"/>
    </source>
</evidence>
<dbReference type="GO" id="GO:0009228">
    <property type="term" value="P:thiamine biosynthetic process"/>
    <property type="evidence" value="ECO:0007669"/>
    <property type="project" value="UniProtKB-KW"/>
</dbReference>
<comment type="caution">
    <text evidence="5">The sequence shown here is derived from an EMBL/GenBank/DDBJ whole genome shotgun (WGS) entry which is preliminary data.</text>
</comment>
<dbReference type="InterPro" id="IPR036206">
    <property type="entry name" value="ThiamineP_synth_sf"/>
</dbReference>
<dbReference type="Pfam" id="PF02581">
    <property type="entry name" value="TMP-TENI"/>
    <property type="match status" value="1"/>
</dbReference>
<organism evidence="5 6">
    <name type="scientific">Methylobrevis pamukkalensis</name>
    <dbReference type="NCBI Taxonomy" id="1439726"/>
    <lineage>
        <taxon>Bacteria</taxon>
        <taxon>Pseudomonadati</taxon>
        <taxon>Pseudomonadota</taxon>
        <taxon>Alphaproteobacteria</taxon>
        <taxon>Hyphomicrobiales</taxon>
        <taxon>Pleomorphomonadaceae</taxon>
        <taxon>Methylobrevis</taxon>
    </lineage>
</organism>
<feature type="region of interest" description="Disordered" evidence="3">
    <location>
        <begin position="206"/>
        <end position="247"/>
    </location>
</feature>